<dbReference type="EMBL" id="JACHFM010000001">
    <property type="protein sequence ID" value="MBB5220723.1"/>
    <property type="molecule type" value="Genomic_DNA"/>
</dbReference>
<dbReference type="AlphaFoldDB" id="A0A840SMR1"/>
<reference evidence="1 2" key="1">
    <citation type="submission" date="2020-08" db="EMBL/GenBank/DDBJ databases">
        <title>Genomic Encyclopedia of Type Strains, Phase IV (KMG-IV): sequencing the most valuable type-strain genomes for metagenomic binning, comparative biology and taxonomic classification.</title>
        <authorList>
            <person name="Goeker M."/>
        </authorList>
    </citation>
    <scope>NUCLEOTIDE SEQUENCE [LARGE SCALE GENOMIC DNA]</scope>
    <source>
        <strain evidence="1 2">DSM 101730</strain>
    </source>
</reference>
<evidence type="ECO:0000313" key="1">
    <source>
        <dbReference type="EMBL" id="MBB5220723.1"/>
    </source>
</evidence>
<dbReference type="RefSeq" id="WP_184147029.1">
    <property type="nucleotide sequence ID" value="NZ_JACHFM010000001.1"/>
</dbReference>
<evidence type="ECO:0000313" key="2">
    <source>
        <dbReference type="Proteomes" id="UP000549457"/>
    </source>
</evidence>
<name>A0A840SMR1_9RHOB</name>
<dbReference type="Proteomes" id="UP000549457">
    <property type="component" value="Unassembled WGS sequence"/>
</dbReference>
<gene>
    <name evidence="1" type="ORF">HNP73_000644</name>
</gene>
<comment type="caution">
    <text evidence="1">The sequence shown here is derived from an EMBL/GenBank/DDBJ whole genome shotgun (WGS) entry which is preliminary data.</text>
</comment>
<keyword evidence="2" id="KW-1185">Reference proteome</keyword>
<organism evidence="1 2">
    <name type="scientific">Amaricoccus macauensis</name>
    <dbReference type="NCBI Taxonomy" id="57001"/>
    <lineage>
        <taxon>Bacteria</taxon>
        <taxon>Pseudomonadati</taxon>
        <taxon>Pseudomonadota</taxon>
        <taxon>Alphaproteobacteria</taxon>
        <taxon>Rhodobacterales</taxon>
        <taxon>Paracoccaceae</taxon>
        <taxon>Amaricoccus</taxon>
    </lineage>
</organism>
<sequence length="73" mass="8052">MDKTEQLAQAVEALSLQARAHEAVLTALARRAGLTADDMILSLGQRDMLDAPQHLAEVMERIRRILERAGVSE</sequence>
<protein>
    <submittedName>
        <fullName evidence="1">Uncharacterized protein</fullName>
    </submittedName>
</protein>
<proteinExistence type="predicted"/>
<accession>A0A840SMR1</accession>